<evidence type="ECO:0000256" key="1">
    <source>
        <dbReference type="ARBA" id="ARBA00004766"/>
    </source>
</evidence>
<evidence type="ECO:0000256" key="10">
    <source>
        <dbReference type="ARBA" id="ARBA00023154"/>
    </source>
</evidence>
<evidence type="ECO:0000256" key="2">
    <source>
        <dbReference type="ARBA" id="ARBA00004986"/>
    </source>
</evidence>
<evidence type="ECO:0000313" key="18">
    <source>
        <dbReference type="Proteomes" id="UP000228621"/>
    </source>
</evidence>
<dbReference type="GO" id="GO:0009088">
    <property type="term" value="P:threonine biosynthetic process"/>
    <property type="evidence" value="ECO:0007669"/>
    <property type="project" value="UniProtKB-UniPathway"/>
</dbReference>
<dbReference type="CDD" id="cd04261">
    <property type="entry name" value="AAK_AKii-LysC-BS"/>
    <property type="match status" value="1"/>
</dbReference>
<evidence type="ECO:0000256" key="14">
    <source>
        <dbReference type="RuleBase" id="RU004249"/>
    </source>
</evidence>
<dbReference type="Pfam" id="PF22468">
    <property type="entry name" value="ACT_9"/>
    <property type="match status" value="1"/>
</dbReference>
<feature type="binding site" evidence="12">
    <location>
        <position position="47"/>
    </location>
    <ligand>
        <name>substrate</name>
    </ligand>
</feature>
<keyword evidence="7 12" id="KW-0547">Nucleotide-binding</keyword>
<feature type="binding site" evidence="12">
    <location>
        <position position="184"/>
    </location>
    <ligand>
        <name>ATP</name>
        <dbReference type="ChEBI" id="CHEBI:30616"/>
    </ligand>
</feature>
<feature type="binding site" evidence="12">
    <location>
        <begin position="173"/>
        <end position="174"/>
    </location>
    <ligand>
        <name>ATP</name>
        <dbReference type="ChEBI" id="CHEBI:30616"/>
    </ligand>
</feature>
<dbReference type="GO" id="GO:0009089">
    <property type="term" value="P:lysine biosynthetic process via diaminopimelate"/>
    <property type="evidence" value="ECO:0007669"/>
    <property type="project" value="UniProtKB-UniPathway"/>
</dbReference>
<dbReference type="GO" id="GO:0005524">
    <property type="term" value="F:ATP binding"/>
    <property type="evidence" value="ECO:0007669"/>
    <property type="project" value="UniProtKB-KW"/>
</dbReference>
<keyword evidence="9 12" id="KW-0067">ATP-binding</keyword>
<reference evidence="18" key="1">
    <citation type="journal article" date="2019" name="Genome Announc.">
        <title>Draft Genome Sequence of Pseudoalteromonas piscicida Strain 36Y ROTHPW, an Hypersaline Seawater Isolate from the South Coast of Sonora, Mexico.</title>
        <authorList>
            <person name="Sanchez-Diaz R."/>
            <person name="Molina-Garza Z.J."/>
            <person name="Cruz-Suarez L.E."/>
            <person name="Selvin J."/>
            <person name="Kiran G.S."/>
            <person name="Ibarra-Gamez J.C."/>
            <person name="Gomez-Gil B."/>
            <person name="Galaviz-Silva L."/>
        </authorList>
    </citation>
    <scope>NUCLEOTIDE SEQUENCE [LARGE SCALE GENOMIC DNA]</scope>
    <source>
        <strain evidence="18">36Y_RITHPW</strain>
    </source>
</reference>
<feature type="binding site" evidence="12">
    <location>
        <begin position="209"/>
        <end position="210"/>
    </location>
    <ligand>
        <name>ATP</name>
        <dbReference type="ChEBI" id="CHEBI:30616"/>
    </ligand>
</feature>
<dbReference type="UniPathway" id="UPA00050">
    <property type="reaction ID" value="UER00461"/>
</dbReference>
<dbReference type="Gene3D" id="3.40.1160.10">
    <property type="entry name" value="Acetylglutamate kinase-like"/>
    <property type="match status" value="1"/>
</dbReference>
<feature type="binding site" evidence="12">
    <location>
        <position position="179"/>
    </location>
    <ligand>
        <name>ATP</name>
        <dbReference type="ChEBI" id="CHEBI:30616"/>
    </ligand>
</feature>
<keyword evidence="10" id="KW-0457">Lysine biosynthesis</keyword>
<dbReference type="NCBIfam" id="NF005154">
    <property type="entry name" value="PRK06635.1-2"/>
    <property type="match status" value="1"/>
</dbReference>
<proteinExistence type="inferred from homology"/>
<dbReference type="UniPathway" id="UPA00051">
    <property type="reaction ID" value="UER00462"/>
</dbReference>
<evidence type="ECO:0000313" key="17">
    <source>
        <dbReference type="EMBL" id="PCK31035.1"/>
    </source>
</evidence>
<keyword evidence="18" id="KW-1185">Reference proteome</keyword>
<comment type="similarity">
    <text evidence="4 13">Belongs to the aspartokinase family.</text>
</comment>
<evidence type="ECO:0000256" key="12">
    <source>
        <dbReference type="PIRSR" id="PIRSR000726-1"/>
    </source>
</evidence>
<evidence type="ECO:0000256" key="11">
    <source>
        <dbReference type="ARBA" id="ARBA00047872"/>
    </source>
</evidence>
<dbReference type="InterPro" id="IPR001341">
    <property type="entry name" value="Asp_kinase"/>
</dbReference>
<feature type="binding site" evidence="12">
    <location>
        <begin position="7"/>
        <end position="10"/>
    </location>
    <ligand>
        <name>ATP</name>
        <dbReference type="ChEBI" id="CHEBI:30616"/>
    </ligand>
</feature>
<dbReference type="CDD" id="cd04923">
    <property type="entry name" value="ACT_AK-LysC-DapG-like_2"/>
    <property type="match status" value="1"/>
</dbReference>
<dbReference type="GO" id="GO:0005829">
    <property type="term" value="C:cytosol"/>
    <property type="evidence" value="ECO:0007669"/>
    <property type="project" value="TreeGrafter"/>
</dbReference>
<evidence type="ECO:0000259" key="16">
    <source>
        <dbReference type="Pfam" id="PF22468"/>
    </source>
</evidence>
<protein>
    <recommendedName>
        <fullName evidence="13">Aspartokinase</fullName>
        <ecNumber evidence="13">2.7.2.4</ecNumber>
    </recommendedName>
</protein>
<organism evidence="17 18">
    <name type="scientific">Pseudoalteromonas piscicida</name>
    <dbReference type="NCBI Taxonomy" id="43662"/>
    <lineage>
        <taxon>Bacteria</taxon>
        <taxon>Pseudomonadati</taxon>
        <taxon>Pseudomonadota</taxon>
        <taxon>Gammaproteobacteria</taxon>
        <taxon>Alteromonadales</taxon>
        <taxon>Pseudoalteromonadaceae</taxon>
        <taxon>Pseudoalteromonas</taxon>
    </lineage>
</organism>
<evidence type="ECO:0000256" key="7">
    <source>
        <dbReference type="ARBA" id="ARBA00022741"/>
    </source>
</evidence>
<dbReference type="NCBIfam" id="TIGR00656">
    <property type="entry name" value="asp_kin_monofn"/>
    <property type="match status" value="1"/>
</dbReference>
<dbReference type="SUPFAM" id="SSF53633">
    <property type="entry name" value="Carbamate kinase-like"/>
    <property type="match status" value="1"/>
</dbReference>
<dbReference type="UniPathway" id="UPA00034">
    <property type="reaction ID" value="UER00015"/>
</dbReference>
<evidence type="ECO:0000256" key="3">
    <source>
        <dbReference type="ARBA" id="ARBA00005139"/>
    </source>
</evidence>
<dbReference type="RefSeq" id="WP_099642780.1">
    <property type="nucleotide sequence ID" value="NZ_JAQPZX010000047.1"/>
</dbReference>
<evidence type="ECO:0000256" key="8">
    <source>
        <dbReference type="ARBA" id="ARBA00022777"/>
    </source>
</evidence>
<comment type="pathway">
    <text evidence="1 14">Amino-acid biosynthesis; L-lysine biosynthesis via DAP pathway; (S)-tetrahydrodipicolinate from L-aspartate: step 1/4.</text>
</comment>
<feature type="domain" description="Aspartate/glutamate/uridylate kinase" evidence="15">
    <location>
        <begin position="3"/>
        <end position="230"/>
    </location>
</feature>
<dbReference type="GO" id="GO:0009090">
    <property type="term" value="P:homoserine biosynthetic process"/>
    <property type="evidence" value="ECO:0007669"/>
    <property type="project" value="TreeGrafter"/>
</dbReference>
<dbReference type="InterPro" id="IPR054352">
    <property type="entry name" value="ACT_Aspartokinase"/>
</dbReference>
<evidence type="ECO:0000256" key="13">
    <source>
        <dbReference type="RuleBase" id="RU003448"/>
    </source>
</evidence>
<dbReference type="FunFam" id="3.40.1160.10:FF:000002">
    <property type="entry name" value="Aspartokinase"/>
    <property type="match status" value="1"/>
</dbReference>
<dbReference type="GO" id="GO:0004072">
    <property type="term" value="F:aspartate kinase activity"/>
    <property type="evidence" value="ECO:0007669"/>
    <property type="project" value="UniProtKB-EC"/>
</dbReference>
<dbReference type="InterPro" id="IPR036393">
    <property type="entry name" value="AceGlu_kinase-like_sf"/>
</dbReference>
<feature type="binding site" evidence="12">
    <location>
        <position position="74"/>
    </location>
    <ligand>
        <name>substrate</name>
    </ligand>
</feature>
<dbReference type="InterPro" id="IPR001048">
    <property type="entry name" value="Asp/Glu/Uridylate_kinase"/>
</dbReference>
<dbReference type="InterPro" id="IPR041740">
    <property type="entry name" value="AKii-LysC-BS"/>
</dbReference>
<gene>
    <name evidence="17" type="ORF">CEX98_14540</name>
</gene>
<dbReference type="PIRSF" id="PIRSF000726">
    <property type="entry name" value="Asp_kin"/>
    <property type="match status" value="1"/>
</dbReference>
<comment type="pathway">
    <text evidence="2 14">Amino-acid biosynthesis; L-methionine biosynthesis via de novo pathway; L-homoserine from L-aspartate: step 1/3.</text>
</comment>
<dbReference type="EMBL" id="NKHF01000066">
    <property type="protein sequence ID" value="PCK31035.1"/>
    <property type="molecule type" value="Genomic_DNA"/>
</dbReference>
<evidence type="ECO:0000256" key="4">
    <source>
        <dbReference type="ARBA" id="ARBA00010122"/>
    </source>
</evidence>
<sequence length="407" mass="44041">MALIVQKFGGTSVGSIERIEAVAEHVIKTQQQGHQVVVVLSAMSGETNRLISLAQQIDTRPSARELDVLITTGEQVSIALLAMAIIKRGHSAVSLLADQIGIKTDNMFSKARISHIDTTRLRQELEHNRISIIAGFQGRDEEGNITTLGRGGTDTSAVEIAGALQADECQIYTDVDGVYTTDPRIEPNARRLSHITFPEMLELASVGAKVLQIRSVEAAGRYNVPLRVLSSFAPGNGTLISYEEVKVKNTKVVSGVASVKDEVLILVKNVDVKASNLANILTLLGEHNIEVDMINHLNHSEKKIDYAFTVHSNDYILAEEVLAQHAQNLGGATIEVNANVAKISAVGIGMKSHSGVAGLFFMALAEENIHTLLVSTSEIKISALVEEKYLELAVRALHAKFELESTE</sequence>
<comment type="catalytic activity">
    <reaction evidence="11 13">
        <text>L-aspartate + ATP = 4-phospho-L-aspartate + ADP</text>
        <dbReference type="Rhea" id="RHEA:23776"/>
        <dbReference type="ChEBI" id="CHEBI:29991"/>
        <dbReference type="ChEBI" id="CHEBI:30616"/>
        <dbReference type="ChEBI" id="CHEBI:57535"/>
        <dbReference type="ChEBI" id="CHEBI:456216"/>
        <dbReference type="EC" id="2.7.2.4"/>
    </reaction>
</comment>
<keyword evidence="5 14" id="KW-0028">Amino-acid biosynthesis</keyword>
<dbReference type="EC" id="2.7.2.4" evidence="13"/>
<evidence type="ECO:0000259" key="15">
    <source>
        <dbReference type="Pfam" id="PF00696"/>
    </source>
</evidence>
<dbReference type="NCBIfam" id="TIGR00657">
    <property type="entry name" value="asp_kinases"/>
    <property type="match status" value="1"/>
</dbReference>
<keyword evidence="6 13" id="KW-0808">Transferase</keyword>
<feature type="domain" description="Aspartokinase ACT" evidence="16">
    <location>
        <begin position="343"/>
        <end position="401"/>
    </location>
</feature>
<dbReference type="Pfam" id="PF00696">
    <property type="entry name" value="AA_kinase"/>
    <property type="match status" value="1"/>
</dbReference>
<comment type="pathway">
    <text evidence="3 14">Amino-acid biosynthesis; L-threonine biosynthesis; L-threonine from L-aspartate: step 1/5.</text>
</comment>
<dbReference type="InterPro" id="IPR005260">
    <property type="entry name" value="Asp_kin_monofn"/>
</dbReference>
<dbReference type="Proteomes" id="UP000228621">
    <property type="component" value="Unassembled WGS sequence"/>
</dbReference>
<evidence type="ECO:0000256" key="6">
    <source>
        <dbReference type="ARBA" id="ARBA00022679"/>
    </source>
</evidence>
<dbReference type="AlphaFoldDB" id="A0A2A5JNN3"/>
<dbReference type="PANTHER" id="PTHR21499">
    <property type="entry name" value="ASPARTATE KINASE"/>
    <property type="match status" value="1"/>
</dbReference>
<accession>A0A2A5JNN3</accession>
<dbReference type="NCBIfam" id="NF005155">
    <property type="entry name" value="PRK06635.1-4"/>
    <property type="match status" value="1"/>
</dbReference>
<keyword evidence="8 13" id="KW-0418">Kinase</keyword>
<dbReference type="InterPro" id="IPR045865">
    <property type="entry name" value="ACT-like_dom_sf"/>
</dbReference>
<dbReference type="Gene3D" id="3.30.2130.10">
    <property type="entry name" value="VC0802-like"/>
    <property type="match status" value="1"/>
</dbReference>
<dbReference type="OrthoDB" id="9799110at2"/>
<dbReference type="PROSITE" id="PS00324">
    <property type="entry name" value="ASPARTOKINASE"/>
    <property type="match status" value="1"/>
</dbReference>
<evidence type="ECO:0000256" key="5">
    <source>
        <dbReference type="ARBA" id="ARBA00022605"/>
    </source>
</evidence>
<evidence type="ECO:0000256" key="9">
    <source>
        <dbReference type="ARBA" id="ARBA00022840"/>
    </source>
</evidence>
<dbReference type="PANTHER" id="PTHR21499:SF3">
    <property type="entry name" value="ASPARTOKINASE"/>
    <property type="match status" value="1"/>
</dbReference>
<comment type="caution">
    <text evidence="17">The sequence shown here is derived from an EMBL/GenBank/DDBJ whole genome shotgun (WGS) entry which is preliminary data.</text>
</comment>
<dbReference type="InterPro" id="IPR018042">
    <property type="entry name" value="Aspartate_kinase_CS"/>
</dbReference>
<name>A0A2A5JNN3_PSEO7</name>
<dbReference type="SUPFAM" id="SSF55021">
    <property type="entry name" value="ACT-like"/>
    <property type="match status" value="2"/>
</dbReference>